<comment type="caution">
    <text evidence="1">The sequence shown here is derived from an EMBL/GenBank/DDBJ whole genome shotgun (WGS) entry which is preliminary data.</text>
</comment>
<protein>
    <submittedName>
        <fullName evidence="1">Triple functional domain protein</fullName>
    </submittedName>
</protein>
<sequence length="145" mass="16442">MCVVSNFPNFLCGAVSKGFRTSKFLDPSQEAAPVELKVIKWIEEHGETFLVKHTGVGKSLVKAEALLKRHEEFESIAQLISFYPFGLFVKKSENVRKNIEFASCLIIQLFLRLGYWVGGLYRMSIDASIQQEINGGQIADMQYLY</sequence>
<proteinExistence type="predicted"/>
<evidence type="ECO:0000313" key="1">
    <source>
        <dbReference type="EMBL" id="KAK2561607.1"/>
    </source>
</evidence>
<gene>
    <name evidence="1" type="ORF">P5673_015600</name>
</gene>
<dbReference type="Proteomes" id="UP001249851">
    <property type="component" value="Unassembled WGS sequence"/>
</dbReference>
<organism evidence="1 2">
    <name type="scientific">Acropora cervicornis</name>
    <name type="common">Staghorn coral</name>
    <dbReference type="NCBI Taxonomy" id="6130"/>
    <lineage>
        <taxon>Eukaryota</taxon>
        <taxon>Metazoa</taxon>
        <taxon>Cnidaria</taxon>
        <taxon>Anthozoa</taxon>
        <taxon>Hexacorallia</taxon>
        <taxon>Scleractinia</taxon>
        <taxon>Astrocoeniina</taxon>
        <taxon>Acroporidae</taxon>
        <taxon>Acropora</taxon>
    </lineage>
</organism>
<reference evidence="1" key="1">
    <citation type="journal article" date="2023" name="G3 (Bethesda)">
        <title>Whole genome assembly and annotation of the endangered Caribbean coral Acropora cervicornis.</title>
        <authorList>
            <person name="Selwyn J.D."/>
            <person name="Vollmer S.V."/>
        </authorList>
    </citation>
    <scope>NUCLEOTIDE SEQUENCE</scope>
    <source>
        <strain evidence="1">K2</strain>
    </source>
</reference>
<name>A0AAD9QHY9_ACRCE</name>
<keyword evidence="2" id="KW-1185">Reference proteome</keyword>
<dbReference type="EMBL" id="JARQWQ010000032">
    <property type="protein sequence ID" value="KAK2561607.1"/>
    <property type="molecule type" value="Genomic_DNA"/>
</dbReference>
<accession>A0AAD9QHY9</accession>
<dbReference type="AlphaFoldDB" id="A0AAD9QHY9"/>
<evidence type="ECO:0000313" key="2">
    <source>
        <dbReference type="Proteomes" id="UP001249851"/>
    </source>
</evidence>
<reference evidence="1" key="2">
    <citation type="journal article" date="2023" name="Science">
        <title>Genomic signatures of disease resistance in endangered staghorn corals.</title>
        <authorList>
            <person name="Vollmer S.V."/>
            <person name="Selwyn J.D."/>
            <person name="Despard B.A."/>
            <person name="Roesel C.L."/>
        </authorList>
    </citation>
    <scope>NUCLEOTIDE SEQUENCE</scope>
    <source>
        <strain evidence="1">K2</strain>
    </source>
</reference>